<reference evidence="2" key="3">
    <citation type="journal article" date="2010" name="Genome Res.">
        <title>Population genomic sequencing of Coccidioides fungi reveals recent hybridization and transposon control.</title>
        <authorList>
            <person name="Neafsey D.E."/>
            <person name="Barker B.M."/>
            <person name="Sharpton T.J."/>
            <person name="Stajich J.E."/>
            <person name="Park D.J."/>
            <person name="Whiston E."/>
            <person name="Hung C.-Y."/>
            <person name="McMahan C."/>
            <person name="White J."/>
            <person name="Sykes S."/>
            <person name="Heiman D."/>
            <person name="Young S."/>
            <person name="Zeng Q."/>
            <person name="Abouelleil A."/>
            <person name="Aftuck L."/>
            <person name="Bessette D."/>
            <person name="Brown A."/>
            <person name="FitzGerald M."/>
            <person name="Lui A."/>
            <person name="Macdonald J.P."/>
            <person name="Priest M."/>
            <person name="Orbach M.J."/>
            <person name="Galgiani J.N."/>
            <person name="Kirkland T.N."/>
            <person name="Cole G.T."/>
            <person name="Birren B.W."/>
            <person name="Henn M.R."/>
            <person name="Taylor J.W."/>
            <person name="Rounsley S.D."/>
        </authorList>
    </citation>
    <scope>NUCLEOTIDE SEQUENCE [LARGE SCALE GENOMIC DNA]</scope>
    <source>
        <strain evidence="2">RMSCC 3488</strain>
    </source>
</reference>
<reference evidence="1 2" key="1">
    <citation type="submission" date="2007-06" db="EMBL/GenBank/DDBJ databases">
        <title>The Genome Sequence of Coccidioides posadasii RMSCC_3488.</title>
        <authorList>
            <consortium name="Coccidioides Genome Resources Consortium"/>
            <consortium name="The Broad Institute Genome Sequencing Platform"/>
            <person name="Henn M.R."/>
            <person name="Sykes S."/>
            <person name="Young S."/>
            <person name="Jaffe D."/>
            <person name="Berlin A."/>
            <person name="Alvarez P."/>
            <person name="Butler J."/>
            <person name="Gnerre S."/>
            <person name="Grabherr M."/>
            <person name="Mauceli E."/>
            <person name="Brockman W."/>
            <person name="Kodira C."/>
            <person name="Alvarado L."/>
            <person name="Zeng Q."/>
            <person name="Crawford M."/>
            <person name="Antoine C."/>
            <person name="Devon K."/>
            <person name="Galgiani J."/>
            <person name="Orsborn K."/>
            <person name="Lewis M.L."/>
            <person name="Nusbaum C."/>
            <person name="Galagan J."/>
            <person name="Birren B."/>
        </authorList>
    </citation>
    <scope>NUCLEOTIDE SEQUENCE [LARGE SCALE GENOMIC DNA]</scope>
    <source>
        <strain evidence="1 2">RMSCC 3488</strain>
    </source>
</reference>
<dbReference type="VEuPathDB" id="FungiDB:CPAG_06464"/>
<proteinExistence type="predicted"/>
<organism evidence="1 2">
    <name type="scientific">Coccidioides posadasii RMSCC 3488</name>
    <dbReference type="NCBI Taxonomy" id="454284"/>
    <lineage>
        <taxon>Eukaryota</taxon>
        <taxon>Fungi</taxon>
        <taxon>Dikarya</taxon>
        <taxon>Ascomycota</taxon>
        <taxon>Pezizomycotina</taxon>
        <taxon>Eurotiomycetes</taxon>
        <taxon>Eurotiomycetidae</taxon>
        <taxon>Onygenales</taxon>
        <taxon>Onygenaceae</taxon>
        <taxon>Coccidioides</taxon>
    </lineage>
</organism>
<gene>
    <name evidence="1" type="ORF">CPAG_06464</name>
</gene>
<dbReference type="AlphaFoldDB" id="A0A0J6IEI9"/>
<dbReference type="Proteomes" id="UP000054567">
    <property type="component" value="Unassembled WGS sequence"/>
</dbReference>
<protein>
    <submittedName>
        <fullName evidence="1">Uncharacterized protein</fullName>
    </submittedName>
</protein>
<reference evidence="2" key="2">
    <citation type="journal article" date="2009" name="Genome Res.">
        <title>Comparative genomic analyses of the human fungal pathogens Coccidioides and their relatives.</title>
        <authorList>
            <person name="Sharpton T.J."/>
            <person name="Stajich J.E."/>
            <person name="Rounsley S.D."/>
            <person name="Gardner M.J."/>
            <person name="Wortman J.R."/>
            <person name="Jordar V.S."/>
            <person name="Maiti R."/>
            <person name="Kodira C.D."/>
            <person name="Neafsey D.E."/>
            <person name="Zeng Q."/>
            <person name="Hung C.-Y."/>
            <person name="McMahan C."/>
            <person name="Muszewska A."/>
            <person name="Grynberg M."/>
            <person name="Mandel M.A."/>
            <person name="Kellner E.M."/>
            <person name="Barker B.M."/>
            <person name="Galgiani J.N."/>
            <person name="Orbach M.J."/>
            <person name="Kirkland T.N."/>
            <person name="Cole G.T."/>
            <person name="Henn M.R."/>
            <person name="Birren B.W."/>
            <person name="Taylor J.W."/>
        </authorList>
    </citation>
    <scope>NUCLEOTIDE SEQUENCE [LARGE SCALE GENOMIC DNA]</scope>
    <source>
        <strain evidence="2">RMSCC 3488</strain>
    </source>
</reference>
<evidence type="ECO:0000313" key="1">
    <source>
        <dbReference type="EMBL" id="KMM70152.1"/>
    </source>
</evidence>
<dbReference type="EMBL" id="DS268112">
    <property type="protein sequence ID" value="KMM70152.1"/>
    <property type="molecule type" value="Genomic_DNA"/>
</dbReference>
<sequence length="87" mass="9480">MHVLENVALVAISSVKTVHQAIKAFVSDGLSSDIAGGHSLVIMSLRPPIPYSQFYPPAVNTRLFYTSITYTAAINTTEKAENLMTRI</sequence>
<accession>A0A0J6IEI9</accession>
<evidence type="ECO:0000313" key="2">
    <source>
        <dbReference type="Proteomes" id="UP000054567"/>
    </source>
</evidence>
<name>A0A0J6IEI9_COCPO</name>